<dbReference type="PROSITE" id="PS50106">
    <property type="entry name" value="PDZ"/>
    <property type="match status" value="3"/>
</dbReference>
<name>A0A7E4VDJ4_PANRE</name>
<dbReference type="AlphaFoldDB" id="A0A7E4VDJ4"/>
<dbReference type="InterPro" id="IPR027417">
    <property type="entry name" value="P-loop_NTPase"/>
</dbReference>
<feature type="region of interest" description="Disordered" evidence="1">
    <location>
        <begin position="1064"/>
        <end position="1083"/>
    </location>
</feature>
<feature type="compositionally biased region" description="Polar residues" evidence="1">
    <location>
        <begin position="112"/>
        <end position="121"/>
    </location>
</feature>
<dbReference type="GO" id="GO:0150105">
    <property type="term" value="P:protein localization to cell-cell junction"/>
    <property type="evidence" value="ECO:0007669"/>
    <property type="project" value="TreeGrafter"/>
</dbReference>
<dbReference type="Pfam" id="PF00595">
    <property type="entry name" value="PDZ"/>
    <property type="match status" value="3"/>
</dbReference>
<dbReference type="GO" id="GO:0045216">
    <property type="term" value="P:cell-cell junction organization"/>
    <property type="evidence" value="ECO:0007669"/>
    <property type="project" value="TreeGrafter"/>
</dbReference>
<dbReference type="Proteomes" id="UP000492821">
    <property type="component" value="Unassembled WGS sequence"/>
</dbReference>
<dbReference type="PANTHER" id="PTHR13865:SF28">
    <property type="entry name" value="POLYCHAETOID, ISOFORM O"/>
    <property type="match status" value="1"/>
</dbReference>
<evidence type="ECO:0000313" key="6">
    <source>
        <dbReference type="WBParaSite" id="Pan_g1973.t1"/>
    </source>
</evidence>
<dbReference type="GO" id="GO:0005923">
    <property type="term" value="C:bicellular tight junction"/>
    <property type="evidence" value="ECO:0007669"/>
    <property type="project" value="TreeGrafter"/>
</dbReference>
<dbReference type="GO" id="GO:0098609">
    <property type="term" value="P:cell-cell adhesion"/>
    <property type="evidence" value="ECO:0007669"/>
    <property type="project" value="TreeGrafter"/>
</dbReference>
<dbReference type="SMART" id="SM00228">
    <property type="entry name" value="PDZ"/>
    <property type="match status" value="3"/>
</dbReference>
<dbReference type="PROSITE" id="PS50052">
    <property type="entry name" value="GUANYLATE_KINASE_2"/>
    <property type="match status" value="1"/>
</dbReference>
<evidence type="ECO:0000313" key="5">
    <source>
        <dbReference type="Proteomes" id="UP000492821"/>
    </source>
</evidence>
<dbReference type="Gene3D" id="2.30.30.40">
    <property type="entry name" value="SH3 Domains"/>
    <property type="match status" value="1"/>
</dbReference>
<feature type="domain" description="PDZ" evidence="3">
    <location>
        <begin position="286"/>
        <end position="364"/>
    </location>
</feature>
<accession>A0A7E4VDJ4</accession>
<feature type="compositionally biased region" description="Low complexity" evidence="1">
    <location>
        <begin position="12"/>
        <end position="32"/>
    </location>
</feature>
<dbReference type="CDD" id="cd06728">
    <property type="entry name" value="PDZ2_ZO1-like_ds"/>
    <property type="match status" value="1"/>
</dbReference>
<dbReference type="PROSITE" id="PS51145">
    <property type="entry name" value="ZU5"/>
    <property type="match status" value="1"/>
</dbReference>
<sequence>MTETCALPHQQPSVSGSTASNSNSVASPVSVSTPPPPASVLKPPVTPNNKNGSFPTSDRYEDETRSNNGHPGPPLSAKSSLSVNGTSPAALSTKSAQVFEYPPYPHPPPRRSSANGSINGNGFTSNGIISNGVNPYSTMARRGQNPYGYGNGGGSGPPSASLYRREMVQPGVEEPIDSSGVSWQMFSVTLHRSNTVGFGIAISFGLDNPHFISGDPVIYISEVVPSGPAAGLVQLNDRIVAANGIKLEHADYATAVAIMQNSNQLNMIVKRRVPVPFIEFEQRTLKFTLSKSRKKDDFGIVLGCKYYIKEITNPKLAEKDPGLKEGDVVLRVNGQSLDNVTLEEATRLLQRSREKLSLVVQRDVRRGAPGSRWSSQNTVYERLGSVSATPRHSPTPMHYTQSANPDMLQSARKISAEFGSKRLSDPNFALQQQQQQQQNAIYGQQFPVHPQDQRHQSMPRSPGPGQQYFQPNGNPYCESPRPLHQSVTVAAPSQTNSICSSPRLYQQNQPNGRSSTDFRIISFKKPPGSSLGIRVIGGNHVGIFVSAVQDDSPAAQHGIRIGDKLLAVNNYSMDRVTREQAVEYLLNMGEDVTLRVDSAFEEFLNVRNQQIGDNFFIRTHFNYTPPTPRRGALANQLRELSFVEGDILRVLDTLFGGSVGQWKVQKLFSANGSEIKANEEIGVIPNGKAADNLAKTHRLESSGFGRSLFRKKTANKPKSEEDFFDIPFPAYERVALKQPTFARPVVLYGPLADVAKQLLLSNFALKFAGVGEDTGPTGKAVALAQVDAVMAAGKHAVMTLTPGSVERLHLAQYAPIVILLESESRSKVRDLRAKAGASTQSARKLIEQAAKLKKHHANLLTATLDVSKEDQWFDTLKHTIFTLQDRRVWMPEVPPERPLHEMVLFPLPAVDANDSDVPAKSDYATGQFEMRNALYPATDTAINRFPEELSNLTMNGGNNQKPGYYAAYAGRGSGSQNYSPYNRYGTGVATSSNPIDPFIRPNHDNLNNNFNTGSSSNKNFYDTATGTTTTASNPTYDDVRSRLSASPYQTPIRQQNETARNLFFESNGKQNYGGARDSRTPESTADYRVAGLSADDKSSYDPPFIDELPSRSLHLDTEVADPTPQHHQNQVKEHVSGVVDWTGGTLTCPESGVELRVPENAIPYGTEQHMYVEVCDESPHNPPLGNKEALASPLVVCGPQGLKFDIPVELRLPHKFTDGDPTAANVVLKAGQGNHWTNIELASSPKSDSGSKFVSVLVNHF</sequence>
<dbReference type="SUPFAM" id="SSF50156">
    <property type="entry name" value="PDZ domain-like"/>
    <property type="match status" value="3"/>
</dbReference>
<evidence type="ECO:0000259" key="4">
    <source>
        <dbReference type="PROSITE" id="PS51145"/>
    </source>
</evidence>
<dbReference type="InterPro" id="IPR000906">
    <property type="entry name" value="ZU5_dom"/>
</dbReference>
<feature type="region of interest" description="Disordered" evidence="1">
    <location>
        <begin position="1"/>
        <end position="121"/>
    </location>
</feature>
<feature type="domain" description="PDZ" evidence="3">
    <location>
        <begin position="187"/>
        <end position="274"/>
    </location>
</feature>
<dbReference type="Gene3D" id="2.60.220.30">
    <property type="match status" value="1"/>
</dbReference>
<protein>
    <submittedName>
        <fullName evidence="6">PDZ domain-containing protein</fullName>
    </submittedName>
</protein>
<dbReference type="Pfam" id="PF00791">
    <property type="entry name" value="ZU5"/>
    <property type="match status" value="1"/>
</dbReference>
<reference evidence="6" key="2">
    <citation type="submission" date="2020-10" db="UniProtKB">
        <authorList>
            <consortium name="WormBaseParasite"/>
        </authorList>
    </citation>
    <scope>IDENTIFICATION</scope>
</reference>
<dbReference type="SMART" id="SM00072">
    <property type="entry name" value="GuKc"/>
    <property type="match status" value="1"/>
</dbReference>
<dbReference type="PANTHER" id="PTHR13865">
    <property type="entry name" value="TIGHT JUNCTION PROTEIN"/>
    <property type="match status" value="1"/>
</dbReference>
<proteinExistence type="predicted"/>
<dbReference type="GO" id="GO:0005886">
    <property type="term" value="C:plasma membrane"/>
    <property type="evidence" value="ECO:0007669"/>
    <property type="project" value="TreeGrafter"/>
</dbReference>
<feature type="region of interest" description="Disordered" evidence="1">
    <location>
        <begin position="449"/>
        <end position="482"/>
    </location>
</feature>
<dbReference type="InterPro" id="IPR008144">
    <property type="entry name" value="Guanylate_kin-like_dom"/>
</dbReference>
<evidence type="ECO:0000259" key="2">
    <source>
        <dbReference type="PROSITE" id="PS50052"/>
    </source>
</evidence>
<organism evidence="5 6">
    <name type="scientific">Panagrellus redivivus</name>
    <name type="common">Microworm</name>
    <dbReference type="NCBI Taxonomy" id="6233"/>
    <lineage>
        <taxon>Eukaryota</taxon>
        <taxon>Metazoa</taxon>
        <taxon>Ecdysozoa</taxon>
        <taxon>Nematoda</taxon>
        <taxon>Chromadorea</taxon>
        <taxon>Rhabditida</taxon>
        <taxon>Tylenchina</taxon>
        <taxon>Panagrolaimomorpha</taxon>
        <taxon>Panagrolaimoidea</taxon>
        <taxon>Panagrolaimidae</taxon>
        <taxon>Panagrellus</taxon>
    </lineage>
</organism>
<feature type="domain" description="Guanylate kinase-like" evidence="2">
    <location>
        <begin position="694"/>
        <end position="881"/>
    </location>
</feature>
<dbReference type="GO" id="GO:0050839">
    <property type="term" value="F:cell adhesion molecule binding"/>
    <property type="evidence" value="ECO:0007669"/>
    <property type="project" value="TreeGrafter"/>
</dbReference>
<feature type="domain" description="ZU5" evidence="4">
    <location>
        <begin position="1133"/>
        <end position="1261"/>
    </location>
</feature>
<evidence type="ECO:0000256" key="1">
    <source>
        <dbReference type="SAM" id="MobiDB-lite"/>
    </source>
</evidence>
<feature type="domain" description="PDZ" evidence="3">
    <location>
        <begin position="520"/>
        <end position="596"/>
    </location>
</feature>
<feature type="compositionally biased region" description="Polar residues" evidence="1">
    <location>
        <begin position="77"/>
        <end position="96"/>
    </location>
</feature>
<dbReference type="Gene3D" id="3.40.50.300">
    <property type="entry name" value="P-loop containing nucleotide triphosphate hydrolases"/>
    <property type="match status" value="1"/>
</dbReference>
<dbReference type="InterPro" id="IPR008145">
    <property type="entry name" value="GK/Ca_channel_bsu"/>
</dbReference>
<dbReference type="InterPro" id="IPR001478">
    <property type="entry name" value="PDZ"/>
</dbReference>
<dbReference type="SUPFAM" id="SSF52540">
    <property type="entry name" value="P-loop containing nucleoside triphosphate hydrolases"/>
    <property type="match status" value="1"/>
</dbReference>
<dbReference type="InterPro" id="IPR036034">
    <property type="entry name" value="PDZ_sf"/>
</dbReference>
<keyword evidence="5" id="KW-1185">Reference proteome</keyword>
<reference evidence="5" key="1">
    <citation type="journal article" date="2013" name="Genetics">
        <title>The draft genome and transcriptome of Panagrellus redivivus are shaped by the harsh demands of a free-living lifestyle.</title>
        <authorList>
            <person name="Srinivasan J."/>
            <person name="Dillman A.R."/>
            <person name="Macchietto M.G."/>
            <person name="Heikkinen L."/>
            <person name="Lakso M."/>
            <person name="Fracchia K.M."/>
            <person name="Antoshechkin I."/>
            <person name="Mortazavi A."/>
            <person name="Wong G."/>
            <person name="Sternberg P.W."/>
        </authorList>
    </citation>
    <scope>NUCLEOTIDE SEQUENCE [LARGE SCALE GENOMIC DNA]</scope>
    <source>
        <strain evidence="5">MT8872</strain>
    </source>
</reference>
<dbReference type="SMART" id="SM00218">
    <property type="entry name" value="ZU5"/>
    <property type="match status" value="1"/>
</dbReference>
<dbReference type="WBParaSite" id="Pan_g1973.t1">
    <property type="protein sequence ID" value="Pan_g1973.t1"/>
    <property type="gene ID" value="Pan_g1973"/>
</dbReference>
<evidence type="ECO:0000259" key="3">
    <source>
        <dbReference type="PROSITE" id="PS50106"/>
    </source>
</evidence>
<dbReference type="Gene3D" id="2.30.42.10">
    <property type="match status" value="3"/>
</dbReference>